<dbReference type="PANTHER" id="PTHR23236">
    <property type="entry name" value="EUKARYOTIC TRANSLATION INITIATION FACTOR 4B/4H"/>
    <property type="match status" value="1"/>
</dbReference>
<feature type="compositionally biased region" description="Basic and acidic residues" evidence="3">
    <location>
        <begin position="178"/>
        <end position="191"/>
    </location>
</feature>
<evidence type="ECO:0000256" key="1">
    <source>
        <dbReference type="ARBA" id="ARBA00022884"/>
    </source>
</evidence>
<evidence type="ECO:0000259" key="4">
    <source>
        <dbReference type="PROSITE" id="PS50102"/>
    </source>
</evidence>
<dbReference type="InterPro" id="IPR000504">
    <property type="entry name" value="RRM_dom"/>
</dbReference>
<feature type="compositionally biased region" description="Basic and acidic residues" evidence="3">
    <location>
        <begin position="213"/>
        <end position="241"/>
    </location>
</feature>
<proteinExistence type="predicted"/>
<feature type="compositionally biased region" description="Basic and acidic residues" evidence="3">
    <location>
        <begin position="334"/>
        <end position="343"/>
    </location>
</feature>
<feature type="compositionally biased region" description="Acidic residues" evidence="3">
    <location>
        <begin position="116"/>
        <end position="137"/>
    </location>
</feature>
<evidence type="ECO:0000256" key="3">
    <source>
        <dbReference type="SAM" id="MobiDB-lite"/>
    </source>
</evidence>
<dbReference type="PROSITE" id="PS50102">
    <property type="entry name" value="RRM"/>
    <property type="match status" value="2"/>
</dbReference>
<dbReference type="Proteomes" id="UP000696573">
    <property type="component" value="Unassembled WGS sequence"/>
</dbReference>
<dbReference type="GO" id="GO:0005730">
    <property type="term" value="C:nucleolus"/>
    <property type="evidence" value="ECO:0007669"/>
    <property type="project" value="TreeGrafter"/>
</dbReference>
<dbReference type="GO" id="GO:0003723">
    <property type="term" value="F:RNA binding"/>
    <property type="evidence" value="ECO:0007669"/>
    <property type="project" value="UniProtKB-UniRule"/>
</dbReference>
<feature type="compositionally biased region" description="Acidic residues" evidence="3">
    <location>
        <begin position="160"/>
        <end position="177"/>
    </location>
</feature>
<organism evidence="5 6">
    <name type="scientific">Clonostachys rhizophaga</name>
    <dbReference type="NCBI Taxonomy" id="160324"/>
    <lineage>
        <taxon>Eukaryota</taxon>
        <taxon>Fungi</taxon>
        <taxon>Dikarya</taxon>
        <taxon>Ascomycota</taxon>
        <taxon>Pezizomycotina</taxon>
        <taxon>Sordariomycetes</taxon>
        <taxon>Hypocreomycetidae</taxon>
        <taxon>Hypocreales</taxon>
        <taxon>Bionectriaceae</taxon>
        <taxon>Clonostachys</taxon>
    </lineage>
</organism>
<dbReference type="EMBL" id="CABFNQ020000461">
    <property type="protein sequence ID" value="CAH0016366.1"/>
    <property type="molecule type" value="Genomic_DNA"/>
</dbReference>
<dbReference type="PANTHER" id="PTHR23236:SF11">
    <property type="entry name" value="EUKARYOTIC TRANSLATION INITIATION FACTOR 4H"/>
    <property type="match status" value="1"/>
</dbReference>
<feature type="compositionally biased region" description="Basic and acidic residues" evidence="3">
    <location>
        <begin position="46"/>
        <end position="59"/>
    </location>
</feature>
<dbReference type="AlphaFoldDB" id="A0A9N9V3Z9"/>
<protein>
    <recommendedName>
        <fullName evidence="4">RRM domain-containing protein</fullName>
    </recommendedName>
</protein>
<dbReference type="Pfam" id="PF00076">
    <property type="entry name" value="RRM_1"/>
    <property type="match status" value="2"/>
</dbReference>
<gene>
    <name evidence="5" type="ORF">CRHIZ90672A_00007549</name>
</gene>
<evidence type="ECO:0000313" key="5">
    <source>
        <dbReference type="EMBL" id="CAH0016366.1"/>
    </source>
</evidence>
<dbReference type="SMART" id="SM00360">
    <property type="entry name" value="RRM"/>
    <property type="match status" value="2"/>
</dbReference>
<dbReference type="Gene3D" id="3.30.70.330">
    <property type="match status" value="2"/>
</dbReference>
<feature type="region of interest" description="Disordered" evidence="3">
    <location>
        <begin position="1"/>
        <end position="243"/>
    </location>
</feature>
<accession>A0A9N9V3Z9</accession>
<dbReference type="InterPro" id="IPR035979">
    <property type="entry name" value="RBD_domain_sf"/>
</dbReference>
<feature type="domain" description="RRM" evidence="4">
    <location>
        <begin position="350"/>
        <end position="432"/>
    </location>
</feature>
<evidence type="ECO:0000256" key="2">
    <source>
        <dbReference type="PROSITE-ProRule" id="PRU00176"/>
    </source>
</evidence>
<keyword evidence="6" id="KW-1185">Reference proteome</keyword>
<feature type="compositionally biased region" description="Acidic residues" evidence="3">
    <location>
        <begin position="192"/>
        <end position="212"/>
    </location>
</feature>
<dbReference type="OrthoDB" id="439808at2759"/>
<dbReference type="SUPFAM" id="SSF54928">
    <property type="entry name" value="RNA-binding domain, RBD"/>
    <property type="match status" value="2"/>
</dbReference>
<feature type="region of interest" description="Disordered" evidence="3">
    <location>
        <begin position="328"/>
        <end position="349"/>
    </location>
</feature>
<evidence type="ECO:0000313" key="6">
    <source>
        <dbReference type="Proteomes" id="UP000696573"/>
    </source>
</evidence>
<dbReference type="InterPro" id="IPR012677">
    <property type="entry name" value="Nucleotide-bd_a/b_plait_sf"/>
</dbReference>
<name>A0A9N9V3Z9_9HYPO</name>
<keyword evidence="1 2" id="KW-0694">RNA-binding</keyword>
<feature type="region of interest" description="Disordered" evidence="3">
    <location>
        <begin position="429"/>
        <end position="460"/>
    </location>
</feature>
<feature type="non-terminal residue" evidence="5">
    <location>
        <position position="460"/>
    </location>
</feature>
<comment type="caution">
    <text evidence="5">The sequence shown here is derived from an EMBL/GenBank/DDBJ whole genome shotgun (WGS) entry which is preliminary data.</text>
</comment>
<reference evidence="5" key="1">
    <citation type="submission" date="2021-10" db="EMBL/GenBank/DDBJ databases">
        <authorList>
            <person name="Piombo E."/>
        </authorList>
    </citation>
    <scope>NUCLEOTIDE SEQUENCE</scope>
</reference>
<feature type="compositionally biased region" description="Gly residues" evidence="3">
    <location>
        <begin position="438"/>
        <end position="460"/>
    </location>
</feature>
<feature type="compositionally biased region" description="Basic and acidic residues" evidence="3">
    <location>
        <begin position="1"/>
        <end position="11"/>
    </location>
</feature>
<feature type="compositionally biased region" description="Acidic residues" evidence="3">
    <location>
        <begin position="62"/>
        <end position="91"/>
    </location>
</feature>
<feature type="domain" description="RRM" evidence="4">
    <location>
        <begin position="245"/>
        <end position="323"/>
    </location>
</feature>
<sequence>MGKTKTKETKASKVAPPAVKDAGIKKASQSSKSKSKELAKSAAKKLVKEDKKPKKKVVEPESSSEEESEESESSESEADDSSDSSDSSESEAETKKKPVTNGKKAKAAPAKKEESSDSESSEEEEEDSDSDSSESEEETKKPAVNGKAKAKAAPAKKEESDSESDSGSDSSEDESEDEKPAAKKAEKKEASSDEDSDDSEDDSDDSSDDSEESEKKAAPEASKKRKAEDDENDASAKKTKTDAPTTLFAGSLSWGIDDDALHEAFKDFEGLVGARVVWDKHTGRSKGFGYVDFADAESCTKAYEAMQGQDLQGRALNLDYANARPAEATPQARAADRAKRHGDNVSPESDTLFVGNLPFDIDQDTVHQFFSEVREVVSVRLPTDPDSGNLKGFGYVSFASIEDAKAAYEEKNGAYIGEGRSSRNLRLDFAGARPPRDGPGGGRGGGRGGFGGRGGGRGGG</sequence>